<comment type="function">
    <text evidence="1">Required for the assembly of the mitochondrial respiratory chain complex IV (CIV), also known as cytochrome c oxidase. May participate in merging the COX1 and COX2 assembly lines.</text>
</comment>
<comment type="subcellular location">
    <subcellularLocation>
        <location evidence="3">Mitochondrion inner membrane</location>
        <topology evidence="3">Single-pass membrane protein</topology>
    </subcellularLocation>
    <subcellularLocation>
        <location evidence="2">Nucleus</location>
    </subcellularLocation>
</comment>
<evidence type="ECO:0000256" key="10">
    <source>
        <dbReference type="ARBA" id="ARBA00022771"/>
    </source>
</evidence>
<gene>
    <name evidence="21" type="ORF">CA3LBN_003023</name>
</gene>
<feature type="domain" description="Zinc finger C2H2 LYAR-type" evidence="20">
    <location>
        <begin position="162"/>
        <end position="189"/>
    </location>
</feature>
<dbReference type="PROSITE" id="PS51804">
    <property type="entry name" value="ZF_C2HC_LYAR"/>
    <property type="match status" value="2"/>
</dbReference>
<evidence type="ECO:0000313" key="22">
    <source>
        <dbReference type="Proteomes" id="UP000825434"/>
    </source>
</evidence>
<keyword evidence="15 19" id="KW-0472">Membrane</keyword>
<evidence type="ECO:0000256" key="5">
    <source>
        <dbReference type="ARBA" id="ARBA00015368"/>
    </source>
</evidence>
<keyword evidence="12" id="KW-0862">Zinc</keyword>
<name>A0ABX8IA09_9ASCO</name>
<dbReference type="EMBL" id="CP076663">
    <property type="protein sequence ID" value="QWU88715.1"/>
    <property type="molecule type" value="Genomic_DNA"/>
</dbReference>
<evidence type="ECO:0000256" key="19">
    <source>
        <dbReference type="SAM" id="Phobius"/>
    </source>
</evidence>
<dbReference type="Pfam" id="PF14138">
    <property type="entry name" value="COX16"/>
    <property type="match status" value="1"/>
</dbReference>
<proteinExistence type="inferred from homology"/>
<evidence type="ECO:0000256" key="8">
    <source>
        <dbReference type="ARBA" id="ARBA00022723"/>
    </source>
</evidence>
<evidence type="ECO:0000256" key="17">
    <source>
        <dbReference type="PROSITE-ProRule" id="PRU01145"/>
    </source>
</evidence>
<sequence length="289" mass="33587">MVYLGNKVFRGKKEQEAFDKSFAGRYQKLLKKNHFLFFGLPFMLSIFAGSIYLQKFTAVKWEKYDERHRQLSEDEMLGLIDKKRSFDKRDDFYRLQGLLKDHTDDVKDDYEIVRVQRKKEDEPSIASHLTPKMVSFSCEVCNDTVIKKKLDQHRSRCPDAYFTCIDCSTTFNGTEYRTHTQCISEAEKYEKGLYKGKKNSNPKPVQKEEPKPAKAKPEPKPTKESKESKSKVKKPKKSSKKPLDLTKYSKGSLYDAIKGLSKDTKEDKKDVMKRLQLSLVDGKFVLSDS</sequence>
<evidence type="ECO:0000256" key="15">
    <source>
        <dbReference type="ARBA" id="ARBA00023136"/>
    </source>
</evidence>
<keyword evidence="16" id="KW-0539">Nucleus</keyword>
<keyword evidence="22" id="KW-1185">Reference proteome</keyword>
<dbReference type="SUPFAM" id="SSF57667">
    <property type="entry name" value="beta-beta-alpha zinc fingers"/>
    <property type="match status" value="2"/>
</dbReference>
<feature type="transmembrane region" description="Helical" evidence="19">
    <location>
        <begin position="35"/>
        <end position="53"/>
    </location>
</feature>
<evidence type="ECO:0000256" key="6">
    <source>
        <dbReference type="ARBA" id="ARBA00019222"/>
    </source>
</evidence>
<comment type="similarity">
    <text evidence="4">Belongs to the COX16 family.</text>
</comment>
<dbReference type="InterPro" id="IPR014898">
    <property type="entry name" value="Znf_C2H2_LYAR"/>
</dbReference>
<evidence type="ECO:0000256" key="7">
    <source>
        <dbReference type="ARBA" id="ARBA00022692"/>
    </source>
</evidence>
<evidence type="ECO:0000256" key="13">
    <source>
        <dbReference type="ARBA" id="ARBA00022989"/>
    </source>
</evidence>
<evidence type="ECO:0000256" key="9">
    <source>
        <dbReference type="ARBA" id="ARBA00022737"/>
    </source>
</evidence>
<feature type="compositionally biased region" description="Basic residues" evidence="18">
    <location>
        <begin position="231"/>
        <end position="240"/>
    </location>
</feature>
<keyword evidence="10 17" id="KW-0863">Zinc-finger</keyword>
<protein>
    <recommendedName>
        <fullName evidence="5">Cytochrome c oxidase assembly protein COX16, mitochondrial</fullName>
    </recommendedName>
    <alternativeName>
        <fullName evidence="6">Cytochrome c oxidase assembly protein cox16, mitochondrial</fullName>
    </alternativeName>
</protein>
<evidence type="ECO:0000256" key="14">
    <source>
        <dbReference type="ARBA" id="ARBA00023128"/>
    </source>
</evidence>
<dbReference type="InterPro" id="IPR036236">
    <property type="entry name" value="Znf_C2H2_sf"/>
</dbReference>
<evidence type="ECO:0000259" key="20">
    <source>
        <dbReference type="Pfam" id="PF08790"/>
    </source>
</evidence>
<evidence type="ECO:0000256" key="1">
    <source>
        <dbReference type="ARBA" id="ARBA00002490"/>
    </source>
</evidence>
<feature type="region of interest" description="Disordered" evidence="18">
    <location>
        <begin position="193"/>
        <end position="245"/>
    </location>
</feature>
<organism evidence="21 22">
    <name type="scientific">Candidozyma haemuli</name>
    <dbReference type="NCBI Taxonomy" id="45357"/>
    <lineage>
        <taxon>Eukaryota</taxon>
        <taxon>Fungi</taxon>
        <taxon>Dikarya</taxon>
        <taxon>Ascomycota</taxon>
        <taxon>Saccharomycotina</taxon>
        <taxon>Pichiomycetes</taxon>
        <taxon>Metschnikowiaceae</taxon>
        <taxon>Candidozyma</taxon>
    </lineage>
</organism>
<feature type="compositionally biased region" description="Basic and acidic residues" evidence="18">
    <location>
        <begin position="205"/>
        <end position="230"/>
    </location>
</feature>
<keyword evidence="8" id="KW-0479">Metal-binding</keyword>
<dbReference type="InterPro" id="IPR039999">
    <property type="entry name" value="LYAR"/>
</dbReference>
<reference evidence="21 22" key="1">
    <citation type="submission" date="2021-06" db="EMBL/GenBank/DDBJ databases">
        <title>Candida outbreak in Lebanon.</title>
        <authorList>
            <person name="Finianos M."/>
        </authorList>
    </citation>
    <scope>NUCLEOTIDE SEQUENCE [LARGE SCALE GENOMIC DNA]</scope>
    <source>
        <strain evidence="21">CA3LBN</strain>
    </source>
</reference>
<evidence type="ECO:0000256" key="2">
    <source>
        <dbReference type="ARBA" id="ARBA00004123"/>
    </source>
</evidence>
<keyword evidence="7 19" id="KW-0812">Transmembrane</keyword>
<evidence type="ECO:0000256" key="3">
    <source>
        <dbReference type="ARBA" id="ARBA00004434"/>
    </source>
</evidence>
<keyword evidence="9" id="KW-0677">Repeat</keyword>
<accession>A0ABX8IA09</accession>
<dbReference type="PANTHER" id="PTHR13100:SF10">
    <property type="entry name" value="CELL GROWTH-REGULATING NUCLEOLAR PROTEIN"/>
    <property type="match status" value="1"/>
</dbReference>
<dbReference type="Proteomes" id="UP000825434">
    <property type="component" value="Chromosome 3"/>
</dbReference>
<keyword evidence="14" id="KW-0496">Mitochondrion</keyword>
<dbReference type="Pfam" id="PF08790">
    <property type="entry name" value="zf-LYAR"/>
    <property type="match status" value="1"/>
</dbReference>
<evidence type="ECO:0000256" key="4">
    <source>
        <dbReference type="ARBA" id="ARBA00008370"/>
    </source>
</evidence>
<evidence type="ECO:0000256" key="16">
    <source>
        <dbReference type="ARBA" id="ARBA00023242"/>
    </source>
</evidence>
<evidence type="ECO:0000313" key="21">
    <source>
        <dbReference type="EMBL" id="QWU88715.1"/>
    </source>
</evidence>
<dbReference type="Gene3D" id="3.30.1490.490">
    <property type="match status" value="1"/>
</dbReference>
<dbReference type="PANTHER" id="PTHR13100">
    <property type="entry name" value="CELL GROWTH-REGULATING NUCLEOLAR PROTEIN LYAR"/>
    <property type="match status" value="1"/>
</dbReference>
<evidence type="ECO:0000256" key="12">
    <source>
        <dbReference type="ARBA" id="ARBA00022833"/>
    </source>
</evidence>
<evidence type="ECO:0000256" key="18">
    <source>
        <dbReference type="SAM" id="MobiDB-lite"/>
    </source>
</evidence>
<keyword evidence="13 19" id="KW-1133">Transmembrane helix</keyword>
<evidence type="ECO:0000256" key="11">
    <source>
        <dbReference type="ARBA" id="ARBA00022792"/>
    </source>
</evidence>
<keyword evidence="11" id="KW-0999">Mitochondrion inner membrane</keyword>
<dbReference type="InterPro" id="IPR020164">
    <property type="entry name" value="Cyt_c_Oxase_assmbl_COX16"/>
</dbReference>